<keyword evidence="4 6" id="KW-0472">Membrane</keyword>
<proteinExistence type="predicted"/>
<dbReference type="EMBL" id="MU001673">
    <property type="protein sequence ID" value="KAF2460406.1"/>
    <property type="molecule type" value="Genomic_DNA"/>
</dbReference>
<name>A0A6A6P957_9PEZI</name>
<evidence type="ECO:0000256" key="3">
    <source>
        <dbReference type="ARBA" id="ARBA00022989"/>
    </source>
</evidence>
<reference evidence="7" key="1">
    <citation type="journal article" date="2020" name="Stud. Mycol.">
        <title>101 Dothideomycetes genomes: a test case for predicting lifestyles and emergence of pathogens.</title>
        <authorList>
            <person name="Haridas S."/>
            <person name="Albert R."/>
            <person name="Binder M."/>
            <person name="Bloem J."/>
            <person name="Labutti K."/>
            <person name="Salamov A."/>
            <person name="Andreopoulos B."/>
            <person name="Baker S."/>
            <person name="Barry K."/>
            <person name="Bills G."/>
            <person name="Bluhm B."/>
            <person name="Cannon C."/>
            <person name="Castanera R."/>
            <person name="Culley D."/>
            <person name="Daum C."/>
            <person name="Ezra D."/>
            <person name="Gonzalez J."/>
            <person name="Henrissat B."/>
            <person name="Kuo A."/>
            <person name="Liang C."/>
            <person name="Lipzen A."/>
            <person name="Lutzoni F."/>
            <person name="Magnuson J."/>
            <person name="Mondo S."/>
            <person name="Nolan M."/>
            <person name="Ohm R."/>
            <person name="Pangilinan J."/>
            <person name="Park H.-J."/>
            <person name="Ramirez L."/>
            <person name="Alfaro M."/>
            <person name="Sun H."/>
            <person name="Tritt A."/>
            <person name="Yoshinaga Y."/>
            <person name="Zwiers L.-H."/>
            <person name="Turgeon B."/>
            <person name="Goodwin S."/>
            <person name="Spatafora J."/>
            <person name="Crous P."/>
            <person name="Grigoriev I."/>
        </authorList>
    </citation>
    <scope>NUCLEOTIDE SEQUENCE</scope>
    <source>
        <strain evidence="7">ATCC 16933</strain>
    </source>
</reference>
<evidence type="ECO:0000256" key="5">
    <source>
        <dbReference type="SAM" id="MobiDB-lite"/>
    </source>
</evidence>
<dbReference type="Proteomes" id="UP000799766">
    <property type="component" value="Unassembled WGS sequence"/>
</dbReference>
<accession>A0A6A6P957</accession>
<dbReference type="PANTHER" id="PTHR15549">
    <property type="entry name" value="PAIRED IMMUNOGLOBULIN-LIKE TYPE 2 RECEPTOR"/>
    <property type="match status" value="1"/>
</dbReference>
<dbReference type="GO" id="GO:0071944">
    <property type="term" value="C:cell periphery"/>
    <property type="evidence" value="ECO:0007669"/>
    <property type="project" value="UniProtKB-ARBA"/>
</dbReference>
<evidence type="ECO:0000256" key="2">
    <source>
        <dbReference type="ARBA" id="ARBA00022692"/>
    </source>
</evidence>
<dbReference type="PANTHER" id="PTHR15549:SF30">
    <property type="entry name" value="MID2 DOMAIN-CONTAINING PROTEIN"/>
    <property type="match status" value="1"/>
</dbReference>
<feature type="compositionally biased region" description="Low complexity" evidence="5">
    <location>
        <begin position="138"/>
        <end position="164"/>
    </location>
</feature>
<evidence type="ECO:0000256" key="1">
    <source>
        <dbReference type="ARBA" id="ARBA00004167"/>
    </source>
</evidence>
<keyword evidence="2 6" id="KW-0812">Transmembrane</keyword>
<gene>
    <name evidence="7" type="ORF">BDY21DRAFT_361367</name>
</gene>
<evidence type="ECO:0000256" key="6">
    <source>
        <dbReference type="SAM" id="Phobius"/>
    </source>
</evidence>
<keyword evidence="8" id="KW-1185">Reference proteome</keyword>
<evidence type="ECO:0000313" key="7">
    <source>
        <dbReference type="EMBL" id="KAF2460406.1"/>
    </source>
</evidence>
<evidence type="ECO:0008006" key="9">
    <source>
        <dbReference type="Google" id="ProtNLM"/>
    </source>
</evidence>
<dbReference type="AlphaFoldDB" id="A0A6A6P957"/>
<organism evidence="7 8">
    <name type="scientific">Lineolata rhizophorae</name>
    <dbReference type="NCBI Taxonomy" id="578093"/>
    <lineage>
        <taxon>Eukaryota</taxon>
        <taxon>Fungi</taxon>
        <taxon>Dikarya</taxon>
        <taxon>Ascomycota</taxon>
        <taxon>Pezizomycotina</taxon>
        <taxon>Dothideomycetes</taxon>
        <taxon>Dothideomycetes incertae sedis</taxon>
        <taxon>Lineolatales</taxon>
        <taxon>Lineolataceae</taxon>
        <taxon>Lineolata</taxon>
    </lineage>
</organism>
<comment type="subcellular location">
    <subcellularLocation>
        <location evidence="1">Membrane</location>
        <topology evidence="1">Single-pass membrane protein</topology>
    </subcellularLocation>
</comment>
<feature type="compositionally biased region" description="Polar residues" evidence="5">
    <location>
        <begin position="321"/>
        <end position="334"/>
    </location>
</feature>
<evidence type="ECO:0000313" key="8">
    <source>
        <dbReference type="Proteomes" id="UP000799766"/>
    </source>
</evidence>
<evidence type="ECO:0000256" key="4">
    <source>
        <dbReference type="ARBA" id="ARBA00023136"/>
    </source>
</evidence>
<feature type="region of interest" description="Disordered" evidence="5">
    <location>
        <begin position="138"/>
        <end position="183"/>
    </location>
</feature>
<dbReference type="OrthoDB" id="5347452at2759"/>
<dbReference type="GO" id="GO:0016020">
    <property type="term" value="C:membrane"/>
    <property type="evidence" value="ECO:0007669"/>
    <property type="project" value="UniProtKB-SubCell"/>
</dbReference>
<dbReference type="InterPro" id="IPR051694">
    <property type="entry name" value="Immunoregulatory_rcpt-like"/>
</dbReference>
<feature type="region of interest" description="Disordered" evidence="5">
    <location>
        <begin position="256"/>
        <end position="334"/>
    </location>
</feature>
<sequence length="334" mass="34820">MGWDPAPTEAPDIGLEFRGLFPRQTVDTCGFVNGSPYRPVTCQSGRMCAKNTYLGVAGCCASTESTCSIDTTCVPSSRMSRCTAASCLSNDHVMKCYRSAAPYCYTMFLESSTTTFTAYGCTSEDDLTQTILLSSDYDSSSSVSTTRSTSTTSTTSWSSTSESSRVVFSPPETNTNGDEDYSGGSSTNVGAIVGGVIGAIGGLALLGLAGAYLYLRRRRGSKGNAPVAAAEYKSVPGGGPLAPAPATVVDPRFSAAQGPQQQPYNPHGGAAMPRVGEFDKPSIPQLEGTEVEQQRRPCFPHSGLASPGVGELGIAPIPQLEGTQVQQPKQQGPG</sequence>
<keyword evidence="3 6" id="KW-1133">Transmembrane helix</keyword>
<protein>
    <recommendedName>
        <fullName evidence="9">Mid2 domain-containing protein</fullName>
    </recommendedName>
</protein>
<feature type="transmembrane region" description="Helical" evidence="6">
    <location>
        <begin position="189"/>
        <end position="215"/>
    </location>
</feature>